<keyword evidence="3" id="KW-1185">Reference proteome</keyword>
<dbReference type="RefSeq" id="WP_193348574.1">
    <property type="nucleotide sequence ID" value="NZ_CBCSIP010000071.1"/>
</dbReference>
<feature type="compositionally biased region" description="Low complexity" evidence="1">
    <location>
        <begin position="663"/>
        <end position="681"/>
    </location>
</feature>
<evidence type="ECO:0008006" key="4">
    <source>
        <dbReference type="Google" id="ProtNLM"/>
    </source>
</evidence>
<evidence type="ECO:0000313" key="2">
    <source>
        <dbReference type="EMBL" id="MBE4749177.1"/>
    </source>
</evidence>
<feature type="compositionally biased region" description="Gly residues" evidence="1">
    <location>
        <begin position="639"/>
        <end position="650"/>
    </location>
</feature>
<feature type="compositionally biased region" description="Gly residues" evidence="1">
    <location>
        <begin position="698"/>
        <end position="716"/>
    </location>
</feature>
<dbReference type="PROSITE" id="PS51257">
    <property type="entry name" value="PROKAR_LIPOPROTEIN"/>
    <property type="match status" value="1"/>
</dbReference>
<comment type="caution">
    <text evidence="2">The sequence shown here is derived from an EMBL/GenBank/DDBJ whole genome shotgun (WGS) entry which is preliminary data.</text>
</comment>
<dbReference type="Proteomes" id="UP001516472">
    <property type="component" value="Unassembled WGS sequence"/>
</dbReference>
<name>A0ABR9PMM6_9BACT</name>
<feature type="region of interest" description="Disordered" evidence="1">
    <location>
        <begin position="636"/>
        <end position="716"/>
    </location>
</feature>
<reference evidence="2 3" key="1">
    <citation type="submission" date="2020-02" db="EMBL/GenBank/DDBJ databases">
        <authorList>
            <person name="Babadi Z.K."/>
            <person name="Risdian C."/>
            <person name="Ebrahimipour G.H."/>
            <person name="Wink J."/>
        </authorList>
    </citation>
    <scope>NUCLEOTIDE SEQUENCE [LARGE SCALE GENOMIC DNA]</scope>
    <source>
        <strain evidence="2 3">ZKHCc1 1396</strain>
    </source>
</reference>
<evidence type="ECO:0000256" key="1">
    <source>
        <dbReference type="SAM" id="MobiDB-lite"/>
    </source>
</evidence>
<gene>
    <name evidence="2" type="ORF">G4177_13505</name>
</gene>
<accession>A0ABR9PMM6</accession>
<proteinExistence type="predicted"/>
<dbReference type="EMBL" id="JAAIYO010000003">
    <property type="protein sequence ID" value="MBE4749177.1"/>
    <property type="molecule type" value="Genomic_DNA"/>
</dbReference>
<sequence length="747" mass="73454">MHRLCLLGCVLLLSACREKAPEEGALRVTVKYGTYRPACVRVEVQDTQGHKEGTDIPSSQFKERAEKELRVAVLRRAEWDRELTVTVSSFNALEGDRCGGTAVETHGSGGTVAVPPKQFSEWETRLKAEDADGDGYLVGAMWGEPADCRDDDARFNPGATTETCSGTEDFNCNNLTGCQESACRAKACDDGNACTQGDHCEGDGVEAHCLPNTTTQCAQPSGLCGAPQTCQPSTGLCEAGPFPEGVLCDDGNLCTDGDRCSGGACAGTARQCAPGTASCRESAGTCIATTGACDYKPLPAASSCDDALTCTMPDQCDGNGACVGTPTTCAPPEQCFRLAQACTSGADCRYEADPAKLNTPCTNTPNGSPGVCMPSGACSPFPYKPYNFDPNAISASDIQGLRTTGAVTFDSDALSWAPSSSVTNVAQLKYLPITQGAGFPEAILIPVATLDLAGTLTLVGSRPVILAVFGNANVDQHILVNGTTTPGAGANQNCGSAIGMTGQFANRKGGGGGGAGNGTAGKDGGQGYNDGGNAGGAGLARTEAPVPLIGGCAGGDGGSGGGAAAGKGGAGGGAFQLSVARTLTVSKRISASGRGGGGGSTSTNGSGSAAGGGGGGSGGRVVLEAFQVALTNGARLTANGGGGGEGGTAKGGDADNGVAGQNGADDGATPAPGGQSDSESAGDGGAGGASTTQPQTGSRGGAKSGFEGAGGGGGGAVGYIHLRSMQSCTMAGGYVISPPPTGGCPAP</sequence>
<organism evidence="2 3">
    <name type="scientific">Corallococcus soli</name>
    <dbReference type="NCBI Taxonomy" id="2710757"/>
    <lineage>
        <taxon>Bacteria</taxon>
        <taxon>Pseudomonadati</taxon>
        <taxon>Myxococcota</taxon>
        <taxon>Myxococcia</taxon>
        <taxon>Myxococcales</taxon>
        <taxon>Cystobacterineae</taxon>
        <taxon>Myxococcaceae</taxon>
        <taxon>Corallococcus</taxon>
    </lineage>
</organism>
<feature type="region of interest" description="Disordered" evidence="1">
    <location>
        <begin position="588"/>
        <end position="616"/>
    </location>
</feature>
<evidence type="ECO:0000313" key="3">
    <source>
        <dbReference type="Proteomes" id="UP001516472"/>
    </source>
</evidence>
<protein>
    <recommendedName>
        <fullName evidence="4">Lipoprotein</fullName>
    </recommendedName>
</protein>